<dbReference type="PROSITE" id="PS00623">
    <property type="entry name" value="GMC_OXRED_1"/>
    <property type="match status" value="1"/>
</dbReference>
<dbReference type="GO" id="GO:0050660">
    <property type="term" value="F:flavin adenine dinucleotide binding"/>
    <property type="evidence" value="ECO:0007669"/>
    <property type="project" value="InterPro"/>
</dbReference>
<dbReference type="Gene3D" id="3.30.560.10">
    <property type="entry name" value="Glucose Oxidase, domain 3"/>
    <property type="match status" value="1"/>
</dbReference>
<keyword evidence="3 6" id="KW-0285">Flavoprotein</keyword>
<evidence type="ECO:0000313" key="8">
    <source>
        <dbReference type="EMBL" id="RNL86739.1"/>
    </source>
</evidence>
<feature type="binding site" evidence="5">
    <location>
        <position position="87"/>
    </location>
    <ligand>
        <name>FAD</name>
        <dbReference type="ChEBI" id="CHEBI:57692"/>
    </ligand>
</feature>
<keyword evidence="4 5" id="KW-0274">FAD</keyword>
<comment type="similarity">
    <text evidence="2 6">Belongs to the GMC oxidoreductase family.</text>
</comment>
<gene>
    <name evidence="8" type="ORF">EFW17_02230</name>
</gene>
<evidence type="ECO:0000256" key="2">
    <source>
        <dbReference type="ARBA" id="ARBA00010790"/>
    </source>
</evidence>
<sequence length="508" mass="54997">MAVPTRQREFDHVIVGAGSAGCVLARRLVDAGRSVLLIDAGPRDLNPDIYSLLGLWNLWESEVDWAFTTEPQTSAGGATVFWPRGRVLGGSSSLNGMAYVRGAAGDYDNWAYNGCPGWSYADVLPYFKRSEDFHGPTAEHHGVGGPHPVTLNEHPTDVSTAFVQACQDYGIPFNPDYNGADPLGVSYIQQSVHDGRRVSAWSAFCLPIADDERLTVAPGTTVTRLRFEGPTCVGAALHGAEGETEVRSRGEVILAAGTVGSAHLLQLSGIGPADELRRLGIEVRADLPGVGRNLHDHILAPVVWEATRPIGELHGTPLEAHFFERSDPGMPAPDLQPLFIPMPLPVVGYDGPEHGYTLLAGVIRPLSRGRMWLRSADPTQAPALDPRYLAEPQDLAAMRRALSMSREIGEATAMREWRLREVAPGPDVRDDDALRHYIHTQLLTYHHQVGTCRMGMDQGAVVDPRLRVRGVANLRVADASVMPSVPSGNTHAPTMMIAERGAELVLDG</sequence>
<dbReference type="EMBL" id="RJMB01000002">
    <property type="protein sequence ID" value="RNL86739.1"/>
    <property type="molecule type" value="Genomic_DNA"/>
</dbReference>
<dbReference type="PANTHER" id="PTHR11552:SF147">
    <property type="entry name" value="CHOLINE DEHYDROGENASE, MITOCHONDRIAL"/>
    <property type="match status" value="1"/>
</dbReference>
<accession>A0A3N0EGC9</accession>
<name>A0A3N0EGC9_9ACTN</name>
<dbReference type="InterPro" id="IPR012132">
    <property type="entry name" value="GMC_OxRdtase"/>
</dbReference>
<evidence type="ECO:0000256" key="3">
    <source>
        <dbReference type="ARBA" id="ARBA00022630"/>
    </source>
</evidence>
<dbReference type="OrthoDB" id="9785276at2"/>
<feature type="binding site" evidence="5">
    <location>
        <position position="222"/>
    </location>
    <ligand>
        <name>FAD</name>
        <dbReference type="ChEBI" id="CHEBI:57692"/>
    </ligand>
</feature>
<dbReference type="InterPro" id="IPR000172">
    <property type="entry name" value="GMC_OxRdtase_N"/>
</dbReference>
<dbReference type="SUPFAM" id="SSF54373">
    <property type="entry name" value="FAD-linked reductases, C-terminal domain"/>
    <property type="match status" value="1"/>
</dbReference>
<feature type="domain" description="Glucose-methanol-choline oxidoreductase N-terminal" evidence="7">
    <location>
        <begin position="85"/>
        <end position="108"/>
    </location>
</feature>
<proteinExistence type="inferred from homology"/>
<dbReference type="Pfam" id="PF05199">
    <property type="entry name" value="GMC_oxred_C"/>
    <property type="match status" value="1"/>
</dbReference>
<organism evidence="8 9">
    <name type="scientific">Halostreptopolyspora alba</name>
    <dbReference type="NCBI Taxonomy" id="2487137"/>
    <lineage>
        <taxon>Bacteria</taxon>
        <taxon>Bacillati</taxon>
        <taxon>Actinomycetota</taxon>
        <taxon>Actinomycetes</taxon>
        <taxon>Streptosporangiales</taxon>
        <taxon>Nocardiopsidaceae</taxon>
        <taxon>Halostreptopolyspora</taxon>
    </lineage>
</organism>
<comment type="caution">
    <text evidence="8">The sequence shown here is derived from an EMBL/GenBank/DDBJ whole genome shotgun (WGS) entry which is preliminary data.</text>
</comment>
<evidence type="ECO:0000259" key="7">
    <source>
        <dbReference type="PROSITE" id="PS00623"/>
    </source>
</evidence>
<reference evidence="8 9" key="1">
    <citation type="submission" date="2018-11" db="EMBL/GenBank/DDBJ databases">
        <title>The genome draft of YIM 96095.</title>
        <authorList>
            <person name="Tang S.-K."/>
            <person name="Chunyu W.-X."/>
            <person name="Feng Y.-Z."/>
        </authorList>
    </citation>
    <scope>NUCLEOTIDE SEQUENCE [LARGE SCALE GENOMIC DNA]</scope>
    <source>
        <strain evidence="8 9">YIM 96095</strain>
    </source>
</reference>
<dbReference type="InterPro" id="IPR036188">
    <property type="entry name" value="FAD/NAD-bd_sf"/>
</dbReference>
<dbReference type="Proteomes" id="UP000269198">
    <property type="component" value="Unassembled WGS sequence"/>
</dbReference>
<evidence type="ECO:0000313" key="9">
    <source>
        <dbReference type="Proteomes" id="UP000269198"/>
    </source>
</evidence>
<evidence type="ECO:0000256" key="4">
    <source>
        <dbReference type="ARBA" id="ARBA00022827"/>
    </source>
</evidence>
<dbReference type="AlphaFoldDB" id="A0A3N0EGC9"/>
<dbReference type="RefSeq" id="WP_123199568.1">
    <property type="nucleotide sequence ID" value="NZ_RJMB01000002.1"/>
</dbReference>
<comment type="cofactor">
    <cofactor evidence="1 5">
        <name>FAD</name>
        <dbReference type="ChEBI" id="CHEBI:57692"/>
    </cofactor>
</comment>
<dbReference type="GO" id="GO:0016614">
    <property type="term" value="F:oxidoreductase activity, acting on CH-OH group of donors"/>
    <property type="evidence" value="ECO:0007669"/>
    <property type="project" value="InterPro"/>
</dbReference>
<dbReference type="Pfam" id="PF00732">
    <property type="entry name" value="GMC_oxred_N"/>
    <property type="match status" value="1"/>
</dbReference>
<evidence type="ECO:0000256" key="1">
    <source>
        <dbReference type="ARBA" id="ARBA00001974"/>
    </source>
</evidence>
<dbReference type="PROSITE" id="PS51257">
    <property type="entry name" value="PROKAR_LIPOPROTEIN"/>
    <property type="match status" value="1"/>
</dbReference>
<dbReference type="PIRSF" id="PIRSF000137">
    <property type="entry name" value="Alcohol_oxidase"/>
    <property type="match status" value="1"/>
</dbReference>
<dbReference type="InterPro" id="IPR007867">
    <property type="entry name" value="GMC_OxRtase_C"/>
</dbReference>
<keyword evidence="9" id="KW-1185">Reference proteome</keyword>
<evidence type="ECO:0000256" key="5">
    <source>
        <dbReference type="PIRSR" id="PIRSR000137-2"/>
    </source>
</evidence>
<dbReference type="SUPFAM" id="SSF51905">
    <property type="entry name" value="FAD/NAD(P)-binding domain"/>
    <property type="match status" value="1"/>
</dbReference>
<dbReference type="PANTHER" id="PTHR11552">
    <property type="entry name" value="GLUCOSE-METHANOL-CHOLINE GMC OXIDOREDUCTASE"/>
    <property type="match status" value="1"/>
</dbReference>
<protein>
    <submittedName>
        <fullName evidence="8">Choline dehydrogenase</fullName>
    </submittedName>
</protein>
<feature type="binding site" evidence="5">
    <location>
        <position position="445"/>
    </location>
    <ligand>
        <name>substrate</name>
    </ligand>
</feature>
<dbReference type="Gene3D" id="3.50.50.60">
    <property type="entry name" value="FAD/NAD(P)-binding domain"/>
    <property type="match status" value="1"/>
</dbReference>
<evidence type="ECO:0000256" key="6">
    <source>
        <dbReference type="RuleBase" id="RU003968"/>
    </source>
</evidence>